<feature type="binding site" evidence="6">
    <location>
        <position position="365"/>
    </location>
    <ligand>
        <name>substrate</name>
    </ligand>
</feature>
<sequence length="505" mass="57593">MNTERPIAEANPEDGFIESPNNWSMEDMTFILFGATGDLAQRKLFPALYNLYLDGKLPDTVSIIGLGRKYASDEAFQSKVEKALCAYSRRSVDPSNLQEFLAKFRYFTFDATIEESYVNLLKLVEAREKELGIPENRLFYLSVAPSLVDIITSNLHASGLDKNKGWKRLVIEKPFGRDVETARQLNDKLLETFHDNEIYRIDHYLGKPMVQSLNTLILANPVLDSLLDQKLISNVQITASEIVGVETRADYYDKAGAIRDMVQNHLLQLVMMTALYLPENLTDNKIQTKKTEILASLRTIRKEEAHQHVVRGQYEAGEIHDAPVTGYKEEPGVEASSKNDTYFAARLAIDHPSWEGIPFYIRTGKRMNKKSTQIVVEFKHKMVDSDRLKGTSPNLLVLEISPNESISLRVNLKEASGNQFKPVWIDFSTSSENQPEAYELLLFDAILGDSTFFAHWREVELSWEWIEPLLNAYEEDLLPLHGYRAGSTGPEAAEELLQQKQHKWW</sequence>
<comment type="similarity">
    <text evidence="6">Belongs to the glucose-6-phosphate dehydrogenase family.</text>
</comment>
<dbReference type="Gene3D" id="3.40.50.720">
    <property type="entry name" value="NAD(P)-binding Rossmann-like Domain"/>
    <property type="match status" value="1"/>
</dbReference>
<evidence type="ECO:0000256" key="5">
    <source>
        <dbReference type="ARBA" id="ARBA00023277"/>
    </source>
</evidence>
<dbReference type="UniPathway" id="UPA00115">
    <property type="reaction ID" value="UER00408"/>
</dbReference>
<gene>
    <name evidence="6" type="primary">zwf</name>
    <name evidence="9" type="ORF">HNQ44_001675</name>
</gene>
<accession>A0A7W8FUW2</accession>
<dbReference type="SUPFAM" id="SSF51735">
    <property type="entry name" value="NAD(P)-binding Rossmann-fold domains"/>
    <property type="match status" value="1"/>
</dbReference>
<protein>
    <recommendedName>
        <fullName evidence="6">Glucose-6-phosphate 1-dehydrogenase</fullName>
        <shortName evidence="6">G6PD</shortName>
        <ecNumber evidence="6">1.1.1.49</ecNumber>
    </recommendedName>
</protein>
<dbReference type="AlphaFoldDB" id="A0A7W8FUW2"/>
<keyword evidence="10" id="KW-1185">Reference proteome</keyword>
<organism evidence="9 10">
    <name type="scientific">Planococcus koreensis</name>
    <dbReference type="NCBI Taxonomy" id="112331"/>
    <lineage>
        <taxon>Bacteria</taxon>
        <taxon>Bacillati</taxon>
        <taxon>Bacillota</taxon>
        <taxon>Bacilli</taxon>
        <taxon>Bacillales</taxon>
        <taxon>Caryophanaceae</taxon>
        <taxon>Planococcus</taxon>
    </lineage>
</organism>
<dbReference type="SUPFAM" id="SSF55347">
    <property type="entry name" value="Glyceraldehyde-3-phosphate dehydrogenase-like, C-terminal domain"/>
    <property type="match status" value="1"/>
</dbReference>
<keyword evidence="3 6" id="KW-0521">NADP</keyword>
<dbReference type="EC" id="1.1.1.49" evidence="6"/>
<dbReference type="PRINTS" id="PR00079">
    <property type="entry name" value="G6PDHDRGNASE"/>
</dbReference>
<dbReference type="GO" id="GO:0004345">
    <property type="term" value="F:glucose-6-phosphate dehydrogenase activity"/>
    <property type="evidence" value="ECO:0007669"/>
    <property type="project" value="UniProtKB-UniRule"/>
</dbReference>
<dbReference type="GO" id="GO:0006006">
    <property type="term" value="P:glucose metabolic process"/>
    <property type="evidence" value="ECO:0007669"/>
    <property type="project" value="UniProtKB-KW"/>
</dbReference>
<feature type="binding site" evidence="6">
    <location>
        <position position="203"/>
    </location>
    <ligand>
        <name>substrate</name>
    </ligand>
</feature>
<dbReference type="PIRSF" id="PIRSF000110">
    <property type="entry name" value="G6PD"/>
    <property type="match status" value="1"/>
</dbReference>
<keyword evidence="4 6" id="KW-0560">Oxidoreductase</keyword>
<dbReference type="GO" id="GO:0005829">
    <property type="term" value="C:cytosol"/>
    <property type="evidence" value="ECO:0007669"/>
    <property type="project" value="TreeGrafter"/>
</dbReference>
<evidence type="ECO:0000259" key="8">
    <source>
        <dbReference type="Pfam" id="PF02781"/>
    </source>
</evidence>
<dbReference type="Gene3D" id="3.30.360.10">
    <property type="entry name" value="Dihydrodipicolinate Reductase, domain 2"/>
    <property type="match status" value="1"/>
</dbReference>
<keyword evidence="5 6" id="KW-0119">Carbohydrate metabolism</keyword>
<feature type="domain" description="Glucose-6-phosphate dehydrogenase C-terminal" evidence="8">
    <location>
        <begin position="218"/>
        <end position="505"/>
    </location>
</feature>
<feature type="binding site" evidence="6">
    <location>
        <position position="207"/>
    </location>
    <ligand>
        <name>substrate</name>
    </ligand>
</feature>
<dbReference type="InterPro" id="IPR036291">
    <property type="entry name" value="NAD(P)-bd_dom_sf"/>
</dbReference>
<evidence type="ECO:0000256" key="4">
    <source>
        <dbReference type="ARBA" id="ARBA00023002"/>
    </source>
</evidence>
<dbReference type="InterPro" id="IPR022674">
    <property type="entry name" value="G6P_DH_NAD-bd"/>
</dbReference>
<feature type="binding site" evidence="6">
    <location>
        <position position="241"/>
    </location>
    <ligand>
        <name>substrate</name>
    </ligand>
</feature>
<comment type="caution">
    <text evidence="9">The sequence shown here is derived from an EMBL/GenBank/DDBJ whole genome shotgun (WGS) entry which is preliminary data.</text>
</comment>
<feature type="binding site" evidence="6">
    <location>
        <position position="260"/>
    </location>
    <ligand>
        <name>substrate</name>
    </ligand>
</feature>
<dbReference type="InterPro" id="IPR001282">
    <property type="entry name" value="G6P_DH"/>
</dbReference>
<dbReference type="GO" id="GO:0050661">
    <property type="term" value="F:NADP binding"/>
    <property type="evidence" value="ECO:0007669"/>
    <property type="project" value="UniProtKB-UniRule"/>
</dbReference>
<evidence type="ECO:0000259" key="7">
    <source>
        <dbReference type="Pfam" id="PF00479"/>
    </source>
</evidence>
<dbReference type="PANTHER" id="PTHR23429">
    <property type="entry name" value="GLUCOSE-6-PHOSPHATE 1-DEHYDROGENASE G6PD"/>
    <property type="match status" value="1"/>
</dbReference>
<feature type="active site" description="Proton acceptor" evidence="6">
    <location>
        <position position="265"/>
    </location>
</feature>
<comment type="catalytic activity">
    <reaction evidence="6">
        <text>D-glucose 6-phosphate + NADP(+) = 6-phospho-D-glucono-1,5-lactone + NADPH + H(+)</text>
        <dbReference type="Rhea" id="RHEA:15841"/>
        <dbReference type="ChEBI" id="CHEBI:15378"/>
        <dbReference type="ChEBI" id="CHEBI:57783"/>
        <dbReference type="ChEBI" id="CHEBI:57955"/>
        <dbReference type="ChEBI" id="CHEBI:58349"/>
        <dbReference type="ChEBI" id="CHEBI:61548"/>
        <dbReference type="EC" id="1.1.1.49"/>
    </reaction>
</comment>
<name>A0A7W8FUW2_9BACL</name>
<comment type="pathway">
    <text evidence="1 6">Carbohydrate degradation; pentose phosphate pathway; D-ribulose 5-phosphate from D-glucose 6-phosphate (oxidative stage): step 1/3.</text>
</comment>
<evidence type="ECO:0000313" key="9">
    <source>
        <dbReference type="EMBL" id="MBB5180247.1"/>
    </source>
</evidence>
<proteinExistence type="inferred from homology"/>
<comment type="caution">
    <text evidence="6">Lacks conserved residue(s) required for the propagation of feature annotation.</text>
</comment>
<dbReference type="GO" id="GO:0009051">
    <property type="term" value="P:pentose-phosphate shunt, oxidative branch"/>
    <property type="evidence" value="ECO:0007669"/>
    <property type="project" value="TreeGrafter"/>
</dbReference>
<feature type="binding site" evidence="6">
    <location>
        <position position="370"/>
    </location>
    <ligand>
        <name>substrate</name>
    </ligand>
</feature>
<keyword evidence="2 6" id="KW-0313">Glucose metabolism</keyword>
<dbReference type="Pfam" id="PF00479">
    <property type="entry name" value="G6PD_N"/>
    <property type="match status" value="1"/>
</dbReference>
<evidence type="ECO:0000256" key="2">
    <source>
        <dbReference type="ARBA" id="ARBA00022526"/>
    </source>
</evidence>
<dbReference type="RefSeq" id="WP_338325025.1">
    <property type="nucleotide sequence ID" value="NZ_JACHHE010000004.1"/>
</dbReference>
<reference evidence="9 10" key="1">
    <citation type="submission" date="2020-08" db="EMBL/GenBank/DDBJ databases">
        <title>Genomic Encyclopedia of Type Strains, Phase IV (KMG-IV): sequencing the most valuable type-strain genomes for metagenomic binning, comparative biology and taxonomic classification.</title>
        <authorList>
            <person name="Goeker M."/>
        </authorList>
    </citation>
    <scope>NUCLEOTIDE SEQUENCE [LARGE SCALE GENOMIC DNA]</scope>
    <source>
        <strain evidence="9 10">DSM 15895</strain>
    </source>
</reference>
<dbReference type="PANTHER" id="PTHR23429:SF0">
    <property type="entry name" value="GLUCOSE-6-PHOSPHATE 1-DEHYDROGENASE"/>
    <property type="match status" value="1"/>
</dbReference>
<feature type="binding site" evidence="6">
    <location>
        <position position="68"/>
    </location>
    <ligand>
        <name>NADP(+)</name>
        <dbReference type="ChEBI" id="CHEBI:58349"/>
    </ligand>
</feature>
<evidence type="ECO:0000256" key="6">
    <source>
        <dbReference type="HAMAP-Rule" id="MF_00966"/>
    </source>
</evidence>
<evidence type="ECO:0000313" key="10">
    <source>
        <dbReference type="Proteomes" id="UP000525923"/>
    </source>
</evidence>
<dbReference type="Pfam" id="PF02781">
    <property type="entry name" value="G6PD_C"/>
    <property type="match status" value="1"/>
</dbReference>
<evidence type="ECO:0000256" key="1">
    <source>
        <dbReference type="ARBA" id="ARBA00004937"/>
    </source>
</evidence>
<dbReference type="InterPro" id="IPR022675">
    <property type="entry name" value="G6P_DH_C"/>
</dbReference>
<comment type="function">
    <text evidence="6">Catalyzes the oxidation of glucose 6-phosphate to 6-phosphogluconolactone.</text>
</comment>
<dbReference type="Proteomes" id="UP000525923">
    <property type="component" value="Unassembled WGS sequence"/>
</dbReference>
<dbReference type="HAMAP" id="MF_00966">
    <property type="entry name" value="G6PD"/>
    <property type="match status" value="1"/>
</dbReference>
<dbReference type="EMBL" id="JACHHE010000004">
    <property type="protein sequence ID" value="MBB5180247.1"/>
    <property type="molecule type" value="Genomic_DNA"/>
</dbReference>
<dbReference type="NCBIfam" id="TIGR00871">
    <property type="entry name" value="zwf"/>
    <property type="match status" value="1"/>
</dbReference>
<feature type="domain" description="Glucose-6-phosphate dehydrogenase NAD-binding" evidence="7">
    <location>
        <begin position="31"/>
        <end position="211"/>
    </location>
</feature>
<feature type="binding site" evidence="6">
    <location>
        <position position="173"/>
    </location>
    <ligand>
        <name>NADP(+)</name>
        <dbReference type="ChEBI" id="CHEBI:58349"/>
    </ligand>
</feature>
<evidence type="ECO:0000256" key="3">
    <source>
        <dbReference type="ARBA" id="ARBA00022857"/>
    </source>
</evidence>